<feature type="domain" description="Protein kinase" evidence="4">
    <location>
        <begin position="8"/>
        <end position="243"/>
    </location>
</feature>
<dbReference type="STRING" id="5722.A2FY51"/>
<keyword evidence="2" id="KW-0175">Coiled coil</keyword>
<keyword evidence="6" id="KW-1185">Reference proteome</keyword>
<organism evidence="5 6">
    <name type="scientific">Trichomonas vaginalis (strain ATCC PRA-98 / G3)</name>
    <dbReference type="NCBI Taxonomy" id="412133"/>
    <lineage>
        <taxon>Eukaryota</taxon>
        <taxon>Metamonada</taxon>
        <taxon>Parabasalia</taxon>
        <taxon>Trichomonadida</taxon>
        <taxon>Trichomonadidae</taxon>
        <taxon>Trichomonas</taxon>
    </lineage>
</organism>
<proteinExistence type="predicted"/>
<evidence type="ECO:0000313" key="6">
    <source>
        <dbReference type="Proteomes" id="UP000001542"/>
    </source>
</evidence>
<keyword evidence="5" id="KW-0418">Kinase</keyword>
<feature type="region of interest" description="Disordered" evidence="3">
    <location>
        <begin position="263"/>
        <end position="303"/>
    </location>
</feature>
<name>A2FY51_TRIV3</name>
<dbReference type="eggNOG" id="KOG0589">
    <property type="taxonomic scope" value="Eukaryota"/>
</dbReference>
<dbReference type="Proteomes" id="UP000001542">
    <property type="component" value="Unassembled WGS sequence"/>
</dbReference>
<evidence type="ECO:0000259" key="4">
    <source>
        <dbReference type="PROSITE" id="PS50011"/>
    </source>
</evidence>
<evidence type="ECO:0000256" key="3">
    <source>
        <dbReference type="SAM" id="MobiDB-lite"/>
    </source>
</evidence>
<dbReference type="PANTHER" id="PTHR44167">
    <property type="entry name" value="OVARIAN-SPECIFIC SERINE/THREONINE-PROTEIN KINASE LOK-RELATED"/>
    <property type="match status" value="1"/>
</dbReference>
<gene>
    <name evidence="5" type="ORF">TVAG_361340</name>
</gene>
<dbReference type="OrthoDB" id="5987198at2759"/>
<dbReference type="InterPro" id="IPR000719">
    <property type="entry name" value="Prot_kinase_dom"/>
</dbReference>
<dbReference type="InterPro" id="IPR017441">
    <property type="entry name" value="Protein_kinase_ATP_BS"/>
</dbReference>
<dbReference type="PROSITE" id="PS00107">
    <property type="entry name" value="PROTEIN_KINASE_ATP"/>
    <property type="match status" value="1"/>
</dbReference>
<dbReference type="GO" id="GO:0004674">
    <property type="term" value="F:protein serine/threonine kinase activity"/>
    <property type="evidence" value="ECO:0000318"/>
    <property type="project" value="GO_Central"/>
</dbReference>
<dbReference type="SMR" id="A2FY51"/>
<evidence type="ECO:0000256" key="1">
    <source>
        <dbReference type="PROSITE-ProRule" id="PRU10141"/>
    </source>
</evidence>
<dbReference type="PROSITE" id="PS50011">
    <property type="entry name" value="PROTEIN_KINASE_DOM"/>
    <property type="match status" value="1"/>
</dbReference>
<keyword evidence="5" id="KW-0808">Transferase</keyword>
<dbReference type="GO" id="GO:0005634">
    <property type="term" value="C:nucleus"/>
    <property type="evidence" value="ECO:0000318"/>
    <property type="project" value="GO_Central"/>
</dbReference>
<dbReference type="CDD" id="cd00180">
    <property type="entry name" value="PKc"/>
    <property type="match status" value="1"/>
</dbReference>
<dbReference type="Gene3D" id="1.10.510.10">
    <property type="entry name" value="Transferase(Phosphotransferase) domain 1"/>
    <property type="match status" value="1"/>
</dbReference>
<evidence type="ECO:0000256" key="2">
    <source>
        <dbReference type="SAM" id="Coils"/>
    </source>
</evidence>
<dbReference type="GO" id="GO:0005524">
    <property type="term" value="F:ATP binding"/>
    <property type="evidence" value="ECO:0007669"/>
    <property type="project" value="UniProtKB-UniRule"/>
</dbReference>
<dbReference type="PANTHER" id="PTHR44167:SF24">
    <property type="entry name" value="SERINE_THREONINE-PROTEIN KINASE CHK2"/>
    <property type="match status" value="1"/>
</dbReference>
<reference evidence="5" key="1">
    <citation type="submission" date="2006-10" db="EMBL/GenBank/DDBJ databases">
        <authorList>
            <person name="Amadeo P."/>
            <person name="Zhao Q."/>
            <person name="Wortman J."/>
            <person name="Fraser-Liggett C."/>
            <person name="Carlton J."/>
        </authorList>
    </citation>
    <scope>NUCLEOTIDE SEQUENCE</scope>
    <source>
        <strain evidence="5">G3</strain>
    </source>
</reference>
<evidence type="ECO:0000313" key="5">
    <source>
        <dbReference type="EMBL" id="EAX90161.1"/>
    </source>
</evidence>
<dbReference type="InParanoid" id="A2FY51"/>
<dbReference type="InterPro" id="IPR011009">
    <property type="entry name" value="Kinase-like_dom_sf"/>
</dbReference>
<reference evidence="5" key="2">
    <citation type="journal article" date="2007" name="Science">
        <title>Draft genome sequence of the sexually transmitted pathogen Trichomonas vaginalis.</title>
        <authorList>
            <person name="Carlton J.M."/>
            <person name="Hirt R.P."/>
            <person name="Silva J.C."/>
            <person name="Delcher A.L."/>
            <person name="Schatz M."/>
            <person name="Zhao Q."/>
            <person name="Wortman J.R."/>
            <person name="Bidwell S.L."/>
            <person name="Alsmark U.C.M."/>
            <person name="Besteiro S."/>
            <person name="Sicheritz-Ponten T."/>
            <person name="Noel C.J."/>
            <person name="Dacks J.B."/>
            <person name="Foster P.G."/>
            <person name="Simillion C."/>
            <person name="Van de Peer Y."/>
            <person name="Miranda-Saavedra D."/>
            <person name="Barton G.J."/>
            <person name="Westrop G.D."/>
            <person name="Mueller S."/>
            <person name="Dessi D."/>
            <person name="Fiori P.L."/>
            <person name="Ren Q."/>
            <person name="Paulsen I."/>
            <person name="Zhang H."/>
            <person name="Bastida-Corcuera F.D."/>
            <person name="Simoes-Barbosa A."/>
            <person name="Brown M.T."/>
            <person name="Hayes R.D."/>
            <person name="Mukherjee M."/>
            <person name="Okumura C.Y."/>
            <person name="Schneider R."/>
            <person name="Smith A.J."/>
            <person name="Vanacova S."/>
            <person name="Villalvazo M."/>
            <person name="Haas B.J."/>
            <person name="Pertea M."/>
            <person name="Feldblyum T.V."/>
            <person name="Utterback T.R."/>
            <person name="Shu C.L."/>
            <person name="Osoegawa K."/>
            <person name="de Jong P.J."/>
            <person name="Hrdy I."/>
            <person name="Horvathova L."/>
            <person name="Zubacova Z."/>
            <person name="Dolezal P."/>
            <person name="Malik S.B."/>
            <person name="Logsdon J.M. Jr."/>
            <person name="Henze K."/>
            <person name="Gupta A."/>
            <person name="Wang C.C."/>
            <person name="Dunne R.L."/>
            <person name="Upcroft J.A."/>
            <person name="Upcroft P."/>
            <person name="White O."/>
            <person name="Salzberg S.L."/>
            <person name="Tang P."/>
            <person name="Chiu C.-H."/>
            <person name="Lee Y.-S."/>
            <person name="Embley T.M."/>
            <person name="Coombs G.H."/>
            <person name="Mottram J.C."/>
            <person name="Tachezy J."/>
            <person name="Fraser-Liggett C.M."/>
            <person name="Johnson P.J."/>
        </authorList>
    </citation>
    <scope>NUCLEOTIDE SEQUENCE [LARGE SCALE GENOMIC DNA]</scope>
    <source>
        <strain evidence="5">G3</strain>
    </source>
</reference>
<dbReference type="GO" id="GO:0044773">
    <property type="term" value="P:mitotic DNA damage checkpoint signaling"/>
    <property type="evidence" value="ECO:0000318"/>
    <property type="project" value="GO_Central"/>
</dbReference>
<dbReference type="SUPFAM" id="SSF56112">
    <property type="entry name" value="Protein kinase-like (PK-like)"/>
    <property type="match status" value="1"/>
</dbReference>
<sequence length="475" mass="53730">MFVIPSGFTQLERLGDGSFGRVELLQREDDGVLFAVKVFETPAAITTAEKEIDLMNLVSSPFIVKLYDVYRTPESVGILMDPCLGGSLRLKIASKSPSNPFTFNEIIEITTQLLLALKEIHKNGYAHRDLSPSNILFCKEKSNRIQLIDFGVSEYVGKGEARGTAGTPNYMSLEMKKGLPHNQMTDMYSLGLIIFEMCELRLPRPGETTSESQPSLGALIENLLSEDPSSRPNVEDCLSFPDVVDILDRFNGAKRIQLTAYDWRPSSDHDDDDSPENNNDQDFNLDFEDLPPIESSAPVTPGRLLDNGVRKHWRDPDFEKIQDAERVAIEEKERVEHILQERKEAKIAYQQKQRANSKLSKMKWNEQKGDLAKHGAEYNKRLEQVKKQPRQSRLLLNSAQAQAVRSSHDEFKPSADEIEKVTYGLEKILGYDKTVQCIKALDDNPLLSPGELGVTPRIFDILSKLMRLKKELFCL</sequence>
<dbReference type="AlphaFoldDB" id="A2FY51"/>
<keyword evidence="1" id="KW-0547">Nucleotide-binding</keyword>
<feature type="binding site" evidence="1">
    <location>
        <position position="37"/>
    </location>
    <ligand>
        <name>ATP</name>
        <dbReference type="ChEBI" id="CHEBI:30616"/>
    </ligand>
</feature>
<dbReference type="KEGG" id="tva:4747841"/>
<dbReference type="EMBL" id="DS114131">
    <property type="protein sequence ID" value="EAX90161.1"/>
    <property type="molecule type" value="Genomic_DNA"/>
</dbReference>
<keyword evidence="1" id="KW-0067">ATP-binding</keyword>
<dbReference type="GO" id="GO:0005737">
    <property type="term" value="C:cytoplasm"/>
    <property type="evidence" value="ECO:0000318"/>
    <property type="project" value="GO_Central"/>
</dbReference>
<feature type="coiled-coil region" evidence="2">
    <location>
        <begin position="321"/>
        <end position="355"/>
    </location>
</feature>
<protein>
    <submittedName>
        <fullName evidence="5">CAMK family protein kinase</fullName>
    </submittedName>
</protein>
<dbReference type="RefSeq" id="XP_001303091.1">
    <property type="nucleotide sequence ID" value="XM_001303090.1"/>
</dbReference>
<dbReference type="VEuPathDB" id="TrichDB:TVAG_361340"/>
<dbReference type="Pfam" id="PF00069">
    <property type="entry name" value="Pkinase"/>
    <property type="match status" value="1"/>
</dbReference>
<dbReference type="OMA" id="IFEMCEL"/>
<accession>A2FY51</accession>
<dbReference type="VEuPathDB" id="TrichDB:TVAGG3_0337210"/>